<proteinExistence type="predicted"/>
<protein>
    <submittedName>
        <fullName evidence="3">Uncharacterized protein</fullName>
    </submittedName>
</protein>
<feature type="transmembrane region" description="Helical" evidence="2">
    <location>
        <begin position="50"/>
        <end position="77"/>
    </location>
</feature>
<name>A0A852RME1_9MICO</name>
<comment type="caution">
    <text evidence="3">The sequence shown here is derived from an EMBL/GenBank/DDBJ whole genome shotgun (WGS) entry which is preliminary data.</text>
</comment>
<keyword evidence="2" id="KW-1133">Transmembrane helix</keyword>
<evidence type="ECO:0000256" key="2">
    <source>
        <dbReference type="SAM" id="Phobius"/>
    </source>
</evidence>
<feature type="transmembrane region" description="Helical" evidence="2">
    <location>
        <begin position="97"/>
        <end position="117"/>
    </location>
</feature>
<keyword evidence="4" id="KW-1185">Reference proteome</keyword>
<dbReference type="AlphaFoldDB" id="A0A852RME1"/>
<accession>A0A852RME1</accession>
<keyword evidence="2" id="KW-0472">Membrane</keyword>
<evidence type="ECO:0000313" key="3">
    <source>
        <dbReference type="EMBL" id="NYD27822.1"/>
    </source>
</evidence>
<reference evidence="3 4" key="1">
    <citation type="submission" date="2020-07" db="EMBL/GenBank/DDBJ databases">
        <title>Sequencing the genomes of 1000 actinobacteria strains.</title>
        <authorList>
            <person name="Klenk H.-P."/>
        </authorList>
    </citation>
    <scope>NUCLEOTIDE SEQUENCE [LARGE SCALE GENOMIC DNA]</scope>
    <source>
        <strain evidence="3 4">DSM 17380</strain>
    </source>
</reference>
<evidence type="ECO:0000313" key="4">
    <source>
        <dbReference type="Proteomes" id="UP000586095"/>
    </source>
</evidence>
<evidence type="ECO:0000256" key="1">
    <source>
        <dbReference type="SAM" id="MobiDB-lite"/>
    </source>
</evidence>
<dbReference type="EMBL" id="JACCBD010000001">
    <property type="protein sequence ID" value="NYD27822.1"/>
    <property type="molecule type" value="Genomic_DNA"/>
</dbReference>
<keyword evidence="2" id="KW-0812">Transmembrane</keyword>
<gene>
    <name evidence="3" type="ORF">BJ960_002625</name>
</gene>
<dbReference type="RefSeq" id="WP_185987623.1">
    <property type="nucleotide sequence ID" value="NZ_BAAALZ010000001.1"/>
</dbReference>
<feature type="region of interest" description="Disordered" evidence="1">
    <location>
        <begin position="1"/>
        <end position="28"/>
    </location>
</feature>
<feature type="compositionally biased region" description="Basic and acidic residues" evidence="1">
    <location>
        <begin position="9"/>
        <end position="28"/>
    </location>
</feature>
<organism evidence="3 4">
    <name type="scientific">Leucobacter aridicollis</name>
    <dbReference type="NCBI Taxonomy" id="283878"/>
    <lineage>
        <taxon>Bacteria</taxon>
        <taxon>Bacillati</taxon>
        <taxon>Actinomycetota</taxon>
        <taxon>Actinomycetes</taxon>
        <taxon>Micrococcales</taxon>
        <taxon>Microbacteriaceae</taxon>
        <taxon>Leucobacter</taxon>
    </lineage>
</organism>
<dbReference type="Proteomes" id="UP000586095">
    <property type="component" value="Unassembled WGS sequence"/>
</dbReference>
<sequence>MSHYYDTSSRADEQLPSKFTSNEEAHSLTEPREPRGFLIKVYSLMYGTGLVWIAAVVAAVFTFGWGATIVFLSLAWASVTAIGSNPEAPALPLAQGGTALAAAIALTILAVLMTRAFRRMINHGPRQSQG</sequence>